<sequence>MSNDTSLTDHKLCGFLCAVLTVTHSDDTDPDFAQPCEVFSDGGEVRFRTQSGVILSPVLNSSQCSGGGSKAKRTHSIGMVNGSMSVVHQLHAMVTRKCMKIDARVVCVEAPRVVLLVDVYLPILVWSGWQFPRSGAVAGAVFRHLRFASSHLRIPLDCVPEIISC</sequence>
<organism evidence="1 2">
    <name type="scientific">Sphenostylis stenocarpa</name>
    <dbReference type="NCBI Taxonomy" id="92480"/>
    <lineage>
        <taxon>Eukaryota</taxon>
        <taxon>Viridiplantae</taxon>
        <taxon>Streptophyta</taxon>
        <taxon>Embryophyta</taxon>
        <taxon>Tracheophyta</taxon>
        <taxon>Spermatophyta</taxon>
        <taxon>Magnoliopsida</taxon>
        <taxon>eudicotyledons</taxon>
        <taxon>Gunneridae</taxon>
        <taxon>Pentapetalae</taxon>
        <taxon>rosids</taxon>
        <taxon>fabids</taxon>
        <taxon>Fabales</taxon>
        <taxon>Fabaceae</taxon>
        <taxon>Papilionoideae</taxon>
        <taxon>50 kb inversion clade</taxon>
        <taxon>NPAAA clade</taxon>
        <taxon>indigoferoid/millettioid clade</taxon>
        <taxon>Phaseoleae</taxon>
        <taxon>Sphenostylis</taxon>
    </lineage>
</organism>
<reference evidence="1" key="1">
    <citation type="submission" date="2023-10" db="EMBL/GenBank/DDBJ databases">
        <authorList>
            <person name="Domelevo Entfellner J.-B."/>
        </authorList>
    </citation>
    <scope>NUCLEOTIDE SEQUENCE</scope>
</reference>
<evidence type="ECO:0000313" key="2">
    <source>
        <dbReference type="Proteomes" id="UP001189624"/>
    </source>
</evidence>
<keyword evidence="2" id="KW-1185">Reference proteome</keyword>
<dbReference type="Gramene" id="rna-AYBTSS11_LOCUS18020">
    <property type="protein sequence ID" value="CAJ1958977.1"/>
    <property type="gene ID" value="gene-AYBTSS11_LOCUS18020"/>
</dbReference>
<dbReference type="EMBL" id="OY731402">
    <property type="protein sequence ID" value="CAJ1958977.1"/>
    <property type="molecule type" value="Genomic_DNA"/>
</dbReference>
<name>A0AA86SPJ2_9FABA</name>
<dbReference type="Proteomes" id="UP001189624">
    <property type="component" value="Chromosome 5"/>
</dbReference>
<evidence type="ECO:0000313" key="1">
    <source>
        <dbReference type="EMBL" id="CAJ1958977.1"/>
    </source>
</evidence>
<gene>
    <name evidence="1" type="ORF">AYBTSS11_LOCUS18020</name>
</gene>
<protein>
    <submittedName>
        <fullName evidence="1">Uncharacterized protein</fullName>
    </submittedName>
</protein>
<dbReference type="AlphaFoldDB" id="A0AA86SPJ2"/>
<proteinExistence type="predicted"/>
<accession>A0AA86SPJ2</accession>